<dbReference type="PANTHER" id="PTHR32024">
    <property type="entry name" value="TRK SYSTEM POTASSIUM UPTAKE PROTEIN TRKG-RELATED"/>
    <property type="match status" value="1"/>
</dbReference>
<feature type="transmembrane region" description="Helical" evidence="8">
    <location>
        <begin position="400"/>
        <end position="424"/>
    </location>
</feature>
<evidence type="ECO:0000313" key="9">
    <source>
        <dbReference type="EMBL" id="TYZ24892.1"/>
    </source>
</evidence>
<dbReference type="GO" id="GO:0008324">
    <property type="term" value="F:monoatomic cation transmembrane transporter activity"/>
    <property type="evidence" value="ECO:0007669"/>
    <property type="project" value="InterPro"/>
</dbReference>
<feature type="transmembrane region" description="Helical" evidence="8">
    <location>
        <begin position="294"/>
        <end position="327"/>
    </location>
</feature>
<sequence>MRLIHWGYQLSPFQIIMLSFLLLIAIGTFALMLPVATKSGQSAPFLTALFTTVSAACVTGLTLENTALYWSGFGQLIILLLIQIGGLGVVTMAVAIVMASGRRIDLMQRSTMQEAIAAPQLGGIVRILRFILKFTLLVEGLGAAILFPVFARDYGWINGLWMAFFHSISAFCNAGFDLMGEHGGGSLMGYASDPWVNLTIMGLIVAGGLGFITWADIHWNGMRFSRYRLQSKIILLMTAGLIFVPATLFFFLEFQDFPEEVRLFQALFQSVTARTAGFNTVDINLLSESGRLLLVVLMLIGGAPGSTAGGIKSTTAFVLLTSAFASLRRKRDVTFFSRRIADETNEQALTIFLMYLLLFVGSSWLISVVDGFSLVDCMVETSSALGTVGLSIGLTEKLSAFSQLILIMLMYFGRVGALTMIYALNKRSIPVTGRLPQEKITVG</sequence>
<feature type="transmembrane region" description="Helical" evidence="8">
    <location>
        <begin position="75"/>
        <end position="99"/>
    </location>
</feature>
<name>A0A5D6WBR2_9FIRM</name>
<evidence type="ECO:0000256" key="1">
    <source>
        <dbReference type="ARBA" id="ARBA00004651"/>
    </source>
</evidence>
<dbReference type="GO" id="GO:0005886">
    <property type="term" value="C:plasma membrane"/>
    <property type="evidence" value="ECO:0007669"/>
    <property type="project" value="UniProtKB-SubCell"/>
</dbReference>
<evidence type="ECO:0000256" key="8">
    <source>
        <dbReference type="SAM" id="Phobius"/>
    </source>
</evidence>
<organism evidence="9 10">
    <name type="scientific">Selenomonas ruminis</name>
    <dbReference type="NCBI Taxonomy" id="2593411"/>
    <lineage>
        <taxon>Bacteria</taxon>
        <taxon>Bacillati</taxon>
        <taxon>Bacillota</taxon>
        <taxon>Negativicutes</taxon>
        <taxon>Selenomonadales</taxon>
        <taxon>Selenomonadaceae</taxon>
        <taxon>Selenomonas</taxon>
    </lineage>
</organism>
<evidence type="ECO:0000256" key="6">
    <source>
        <dbReference type="ARBA" id="ARBA00023065"/>
    </source>
</evidence>
<evidence type="ECO:0000256" key="7">
    <source>
        <dbReference type="ARBA" id="ARBA00023136"/>
    </source>
</evidence>
<keyword evidence="3" id="KW-1003">Cell membrane</keyword>
<evidence type="ECO:0000256" key="4">
    <source>
        <dbReference type="ARBA" id="ARBA00022692"/>
    </source>
</evidence>
<keyword evidence="4 8" id="KW-0812">Transmembrane</keyword>
<keyword evidence="6" id="KW-0406">Ion transport</keyword>
<keyword evidence="2" id="KW-0813">Transport</keyword>
<comment type="subcellular location">
    <subcellularLocation>
        <location evidence="1">Cell membrane</location>
        <topology evidence="1">Multi-pass membrane protein</topology>
    </subcellularLocation>
</comment>
<keyword evidence="5 8" id="KW-1133">Transmembrane helix</keyword>
<proteinExistence type="predicted"/>
<dbReference type="PANTHER" id="PTHR32024:SF1">
    <property type="entry name" value="KTR SYSTEM POTASSIUM UPTAKE PROTEIN B"/>
    <property type="match status" value="1"/>
</dbReference>
<dbReference type="Pfam" id="PF02386">
    <property type="entry name" value="TrkH"/>
    <property type="match status" value="1"/>
</dbReference>
<reference evidence="9 10" key="1">
    <citation type="submission" date="2019-08" db="EMBL/GenBank/DDBJ databases">
        <title>Selenomonas sp. mPRGC5 and Selenomonas sp. mPRGC8 isolated from ruminal fluid of dairy goat (Capra hircus).</title>
        <authorList>
            <person name="Poothong S."/>
            <person name="Nuengjamnong C."/>
            <person name="Tanasupawat S."/>
        </authorList>
    </citation>
    <scope>NUCLEOTIDE SEQUENCE [LARGE SCALE GENOMIC DNA]</scope>
    <source>
        <strain evidence="10">mPRGC5</strain>
    </source>
</reference>
<feature type="transmembrane region" description="Helical" evidence="8">
    <location>
        <begin position="195"/>
        <end position="212"/>
    </location>
</feature>
<feature type="transmembrane region" description="Helical" evidence="8">
    <location>
        <begin position="130"/>
        <end position="151"/>
    </location>
</feature>
<gene>
    <name evidence="9" type="ORF">FZ040_02310</name>
</gene>
<feature type="transmembrane region" description="Helical" evidence="8">
    <location>
        <begin position="348"/>
        <end position="366"/>
    </location>
</feature>
<evidence type="ECO:0000256" key="3">
    <source>
        <dbReference type="ARBA" id="ARBA00022475"/>
    </source>
</evidence>
<dbReference type="InterPro" id="IPR003445">
    <property type="entry name" value="Cat_transpt"/>
</dbReference>
<keyword evidence="7 8" id="KW-0472">Membrane</keyword>
<evidence type="ECO:0000256" key="2">
    <source>
        <dbReference type="ARBA" id="ARBA00022448"/>
    </source>
</evidence>
<dbReference type="OrthoDB" id="9810952at2"/>
<dbReference type="Proteomes" id="UP000323646">
    <property type="component" value="Unassembled WGS sequence"/>
</dbReference>
<evidence type="ECO:0000313" key="10">
    <source>
        <dbReference type="Proteomes" id="UP000323646"/>
    </source>
</evidence>
<evidence type="ECO:0000256" key="5">
    <source>
        <dbReference type="ARBA" id="ARBA00022989"/>
    </source>
</evidence>
<feature type="transmembrane region" description="Helical" evidence="8">
    <location>
        <begin position="45"/>
        <end position="63"/>
    </location>
</feature>
<dbReference type="EMBL" id="VTOY01000001">
    <property type="protein sequence ID" value="TYZ24892.1"/>
    <property type="molecule type" value="Genomic_DNA"/>
</dbReference>
<dbReference type="GO" id="GO:0030001">
    <property type="term" value="P:metal ion transport"/>
    <property type="evidence" value="ECO:0007669"/>
    <property type="project" value="UniProtKB-ARBA"/>
</dbReference>
<feature type="transmembrane region" description="Helical" evidence="8">
    <location>
        <begin position="233"/>
        <end position="252"/>
    </location>
</feature>
<keyword evidence="10" id="KW-1185">Reference proteome</keyword>
<dbReference type="RefSeq" id="WP_149170513.1">
    <property type="nucleotide sequence ID" value="NZ_VTOY01000001.1"/>
</dbReference>
<accession>A0A5D6WBR2</accession>
<feature type="transmembrane region" description="Helical" evidence="8">
    <location>
        <begin position="12"/>
        <end position="33"/>
    </location>
</feature>
<comment type="caution">
    <text evidence="9">The sequence shown here is derived from an EMBL/GenBank/DDBJ whole genome shotgun (WGS) entry which is preliminary data.</text>
</comment>
<dbReference type="AlphaFoldDB" id="A0A5D6WBR2"/>
<protein>
    <submittedName>
        <fullName evidence="9">Trk family potassium uptake protein</fullName>
    </submittedName>
</protein>